<dbReference type="GO" id="GO:0004075">
    <property type="term" value="F:biotin carboxylase activity"/>
    <property type="evidence" value="ECO:0007669"/>
    <property type="project" value="UniProtKB-EC"/>
</dbReference>
<dbReference type="SUPFAM" id="SSF56059">
    <property type="entry name" value="Glutathione synthetase ATP-binding domain-like"/>
    <property type="match status" value="1"/>
</dbReference>
<dbReference type="InterPro" id="IPR005482">
    <property type="entry name" value="Biotin_COase_C"/>
</dbReference>
<dbReference type="GO" id="GO:2001295">
    <property type="term" value="P:malonyl-CoA biosynthetic process"/>
    <property type="evidence" value="ECO:0007669"/>
    <property type="project" value="UniProtKB-UniPathway"/>
</dbReference>
<dbReference type="FunFam" id="3.40.50.20:FF:000010">
    <property type="entry name" value="Propionyl-CoA carboxylase subunit alpha"/>
    <property type="match status" value="1"/>
</dbReference>
<evidence type="ECO:0000256" key="8">
    <source>
        <dbReference type="ARBA" id="ARBA00022840"/>
    </source>
</evidence>
<evidence type="ECO:0000256" key="5">
    <source>
        <dbReference type="ARBA" id="ARBA00022598"/>
    </source>
</evidence>
<protein>
    <recommendedName>
        <fullName evidence="4 13">Biotin carboxylase</fullName>
        <ecNumber evidence="4 13">6.3.4.14</ecNumber>
    </recommendedName>
    <alternativeName>
        <fullName evidence="13">Acetyl-coenzyme A carboxylase biotin carboxylase subunit A</fullName>
    </alternativeName>
</protein>
<comment type="pathway">
    <text evidence="2 13">Lipid metabolism; malonyl-CoA biosynthesis; malonyl-CoA from acetyl-CoA: step 1/1.</text>
</comment>
<dbReference type="GO" id="GO:0046872">
    <property type="term" value="F:metal ion binding"/>
    <property type="evidence" value="ECO:0007669"/>
    <property type="project" value="UniProtKB-KW"/>
</dbReference>
<dbReference type="InterPro" id="IPR016185">
    <property type="entry name" value="PreATP-grasp_dom_sf"/>
</dbReference>
<dbReference type="FunFam" id="3.30.470.20:FF:000028">
    <property type="entry name" value="Methylcrotonoyl-CoA carboxylase subunit alpha, mitochondrial"/>
    <property type="match status" value="1"/>
</dbReference>
<dbReference type="InterPro" id="IPR004549">
    <property type="entry name" value="Acetyl_CoA_COase_biotin_COase"/>
</dbReference>
<dbReference type="PANTHER" id="PTHR48095:SF2">
    <property type="entry name" value="BIOTIN CARBOXYLASE, CHLOROPLASTIC"/>
    <property type="match status" value="1"/>
</dbReference>
<keyword evidence="6" id="KW-0479">Metal-binding</keyword>
<evidence type="ECO:0000259" key="15">
    <source>
        <dbReference type="PROSITE" id="PS50979"/>
    </source>
</evidence>
<dbReference type="Pfam" id="PF02786">
    <property type="entry name" value="CPSase_L_D2"/>
    <property type="match status" value="1"/>
</dbReference>
<dbReference type="AlphaFoldDB" id="A0A7X1AV94"/>
<sequence>MLKKILIANRGEIALRVIRACRELGIETLAVYSEADEQSIHCQVADDAICIGPAASSESYLKADRILSAAELANVDAIHPGYGFLSENADFAEQCESCNIKFIGPSSNTIRIMGDKALARETVKAAKVPTVPGSAGAIQDDKEALKLAKEIGFPVIIKAVSGGGGRGMRVAHNAVAFQREFESARNEAEKAFGDASVYVEKFIQDPRHIEFQILADEHGKIVHLGERDCSVQRRHQKVIEEAPSPFLSSDLRRKMGRAAVKAAEAANYQNAGTIEFLVDKNGDFYFIEMNTRIQVEHPVTEIVTGIDLIKKQIQIASGEPLGIEQKQVRISGKHAIECRICAEDPSRNFAPSPGEIKLYFPPGGPGVRVDSHVYSGYPVPPHYDSMIGKLITYGETREEAIVHMNRALKEYLIRGINTNIPFLQAIVSDPVFRQGQTTTRYVEEFLARTPRYLLSPTQPDKV</sequence>
<feature type="domain" description="ATP-grasp" evidence="14">
    <location>
        <begin position="120"/>
        <end position="317"/>
    </location>
</feature>
<evidence type="ECO:0000256" key="1">
    <source>
        <dbReference type="ARBA" id="ARBA00003761"/>
    </source>
</evidence>
<evidence type="ECO:0000313" key="16">
    <source>
        <dbReference type="EMBL" id="MBC2600655.1"/>
    </source>
</evidence>
<dbReference type="UniPathway" id="UPA00655">
    <property type="reaction ID" value="UER00711"/>
</dbReference>
<proteinExistence type="predicted"/>
<dbReference type="EMBL" id="JACHVA010000033">
    <property type="protein sequence ID" value="MBC2600655.1"/>
    <property type="molecule type" value="Genomic_DNA"/>
</dbReference>
<dbReference type="EC" id="6.3.4.14" evidence="4 13"/>
<organism evidence="16 17">
    <name type="scientific">Puniceicoccus vermicola</name>
    <dbReference type="NCBI Taxonomy" id="388746"/>
    <lineage>
        <taxon>Bacteria</taxon>
        <taxon>Pseudomonadati</taxon>
        <taxon>Verrucomicrobiota</taxon>
        <taxon>Opitutia</taxon>
        <taxon>Puniceicoccales</taxon>
        <taxon>Puniceicoccaceae</taxon>
        <taxon>Puniceicoccus</taxon>
    </lineage>
</organism>
<evidence type="ECO:0000256" key="4">
    <source>
        <dbReference type="ARBA" id="ARBA00013263"/>
    </source>
</evidence>
<name>A0A7X1AV94_9BACT</name>
<keyword evidence="8 12" id="KW-0067">ATP-binding</keyword>
<comment type="caution">
    <text evidence="16">The sequence shown here is derived from an EMBL/GenBank/DDBJ whole genome shotgun (WGS) entry which is preliminary data.</text>
</comment>
<keyword evidence="13" id="KW-0443">Lipid metabolism</keyword>
<comment type="catalytic activity">
    <reaction evidence="11 13">
        <text>N(6)-biotinyl-L-lysyl-[protein] + hydrogencarbonate + ATP = N(6)-carboxybiotinyl-L-lysyl-[protein] + ADP + phosphate + H(+)</text>
        <dbReference type="Rhea" id="RHEA:13501"/>
        <dbReference type="Rhea" id="RHEA-COMP:10505"/>
        <dbReference type="Rhea" id="RHEA-COMP:10506"/>
        <dbReference type="ChEBI" id="CHEBI:15378"/>
        <dbReference type="ChEBI" id="CHEBI:17544"/>
        <dbReference type="ChEBI" id="CHEBI:30616"/>
        <dbReference type="ChEBI" id="CHEBI:43474"/>
        <dbReference type="ChEBI" id="CHEBI:83144"/>
        <dbReference type="ChEBI" id="CHEBI:83145"/>
        <dbReference type="ChEBI" id="CHEBI:456216"/>
        <dbReference type="EC" id="6.3.4.14"/>
    </reaction>
</comment>
<dbReference type="InterPro" id="IPR011054">
    <property type="entry name" value="Rudment_hybrid_motif"/>
</dbReference>
<evidence type="ECO:0000256" key="2">
    <source>
        <dbReference type="ARBA" id="ARBA00004956"/>
    </source>
</evidence>
<dbReference type="InterPro" id="IPR011764">
    <property type="entry name" value="Biotin_carboxylation_dom"/>
</dbReference>
<keyword evidence="5 13" id="KW-0436">Ligase</keyword>
<keyword evidence="13" id="KW-0275">Fatty acid biosynthesis</keyword>
<dbReference type="InterPro" id="IPR005481">
    <property type="entry name" value="BC-like_N"/>
</dbReference>
<keyword evidence="7 12" id="KW-0547">Nucleotide-binding</keyword>
<dbReference type="PROSITE" id="PS50979">
    <property type="entry name" value="BC"/>
    <property type="match status" value="1"/>
</dbReference>
<reference evidence="16 17" key="1">
    <citation type="submission" date="2020-07" db="EMBL/GenBank/DDBJ databases">
        <authorList>
            <person name="Feng X."/>
        </authorList>
    </citation>
    <scope>NUCLEOTIDE SEQUENCE [LARGE SCALE GENOMIC DNA]</scope>
    <source>
        <strain evidence="16 17">JCM14086</strain>
    </source>
</reference>
<keyword evidence="13" id="KW-0444">Lipid biosynthesis</keyword>
<keyword evidence="13" id="KW-0276">Fatty acid metabolism</keyword>
<dbReference type="InterPro" id="IPR005479">
    <property type="entry name" value="CPAse_ATP-bd"/>
</dbReference>
<evidence type="ECO:0000256" key="13">
    <source>
        <dbReference type="RuleBase" id="RU365063"/>
    </source>
</evidence>
<evidence type="ECO:0000256" key="7">
    <source>
        <dbReference type="ARBA" id="ARBA00022741"/>
    </source>
</evidence>
<dbReference type="SMART" id="SM00878">
    <property type="entry name" value="Biotin_carb_C"/>
    <property type="match status" value="1"/>
</dbReference>
<evidence type="ECO:0000256" key="3">
    <source>
        <dbReference type="ARBA" id="ARBA00011750"/>
    </source>
</evidence>
<dbReference type="Gene3D" id="3.30.470.20">
    <property type="entry name" value="ATP-grasp fold, B domain"/>
    <property type="match status" value="1"/>
</dbReference>
<evidence type="ECO:0000256" key="12">
    <source>
        <dbReference type="PROSITE-ProRule" id="PRU00409"/>
    </source>
</evidence>
<dbReference type="PROSITE" id="PS50975">
    <property type="entry name" value="ATP_GRASP"/>
    <property type="match status" value="1"/>
</dbReference>
<evidence type="ECO:0000256" key="11">
    <source>
        <dbReference type="ARBA" id="ARBA00048600"/>
    </source>
</evidence>
<evidence type="ECO:0000256" key="9">
    <source>
        <dbReference type="ARBA" id="ARBA00022842"/>
    </source>
</evidence>
<dbReference type="InterPro" id="IPR051602">
    <property type="entry name" value="ACC_Biotin_Carboxylase"/>
</dbReference>
<accession>A0A7X1AV94</accession>
<evidence type="ECO:0000256" key="6">
    <source>
        <dbReference type="ARBA" id="ARBA00022723"/>
    </source>
</evidence>
<dbReference type="RefSeq" id="WP_185691395.1">
    <property type="nucleotide sequence ID" value="NZ_JACHVA010000033.1"/>
</dbReference>
<dbReference type="Proteomes" id="UP000525652">
    <property type="component" value="Unassembled WGS sequence"/>
</dbReference>
<keyword evidence="10 13" id="KW-0092">Biotin</keyword>
<evidence type="ECO:0000259" key="14">
    <source>
        <dbReference type="PROSITE" id="PS50975"/>
    </source>
</evidence>
<comment type="function">
    <text evidence="1 13">This protein is a component of the acetyl coenzyme A carboxylase complex; first, biotin carboxylase catalyzes the carboxylation of the carrier protein and then the transcarboxylase transfers the carboxyl group to form malonyl-CoA.</text>
</comment>
<dbReference type="PANTHER" id="PTHR48095">
    <property type="entry name" value="PYRUVATE CARBOXYLASE SUBUNIT A"/>
    <property type="match status" value="1"/>
</dbReference>
<dbReference type="NCBIfam" id="TIGR00514">
    <property type="entry name" value="accC"/>
    <property type="match status" value="1"/>
</dbReference>
<comment type="subunit">
    <text evidence="3 13">Acetyl-CoA carboxylase is a heterohexamer of biotin carboxyl carrier protein, biotin carboxylase and the two subunits of carboxyl transferase in a 2:2 complex.</text>
</comment>
<dbReference type="GO" id="GO:0006633">
    <property type="term" value="P:fatty acid biosynthetic process"/>
    <property type="evidence" value="ECO:0007669"/>
    <property type="project" value="UniProtKB-KW"/>
</dbReference>
<keyword evidence="9" id="KW-0460">Magnesium</keyword>
<dbReference type="InterPro" id="IPR011761">
    <property type="entry name" value="ATP-grasp"/>
</dbReference>
<dbReference type="FunFam" id="3.30.1490.20:FF:000018">
    <property type="entry name" value="Biotin carboxylase"/>
    <property type="match status" value="1"/>
</dbReference>
<feature type="domain" description="Biotin carboxylation" evidence="15">
    <location>
        <begin position="1"/>
        <end position="447"/>
    </location>
</feature>
<dbReference type="Pfam" id="PF00289">
    <property type="entry name" value="Biotin_carb_N"/>
    <property type="match status" value="1"/>
</dbReference>
<evidence type="ECO:0000313" key="17">
    <source>
        <dbReference type="Proteomes" id="UP000525652"/>
    </source>
</evidence>
<dbReference type="NCBIfam" id="NF006367">
    <property type="entry name" value="PRK08591.1"/>
    <property type="match status" value="1"/>
</dbReference>
<dbReference type="Pfam" id="PF02785">
    <property type="entry name" value="Biotin_carb_C"/>
    <property type="match status" value="1"/>
</dbReference>
<dbReference type="PROSITE" id="PS00867">
    <property type="entry name" value="CPSASE_2"/>
    <property type="match status" value="1"/>
</dbReference>
<dbReference type="SUPFAM" id="SSF52440">
    <property type="entry name" value="PreATP-grasp domain"/>
    <property type="match status" value="1"/>
</dbReference>
<dbReference type="GO" id="GO:0005524">
    <property type="term" value="F:ATP binding"/>
    <property type="evidence" value="ECO:0007669"/>
    <property type="project" value="UniProtKB-UniRule"/>
</dbReference>
<evidence type="ECO:0000256" key="10">
    <source>
        <dbReference type="ARBA" id="ARBA00023267"/>
    </source>
</evidence>
<keyword evidence="17" id="KW-1185">Reference proteome</keyword>
<dbReference type="SUPFAM" id="SSF51246">
    <property type="entry name" value="Rudiment single hybrid motif"/>
    <property type="match status" value="1"/>
</dbReference>
<gene>
    <name evidence="16" type="primary">accC</name>
    <name evidence="16" type="ORF">H5P30_02550</name>
</gene>